<dbReference type="AlphaFoldDB" id="A0A0D0BUH8"/>
<evidence type="ECO:0008006" key="4">
    <source>
        <dbReference type="Google" id="ProtNLM"/>
    </source>
</evidence>
<evidence type="ECO:0000256" key="1">
    <source>
        <dbReference type="SAM" id="MobiDB-lite"/>
    </source>
</evidence>
<name>A0A0D0BUH8_9AGAR</name>
<dbReference type="Proteomes" id="UP000053593">
    <property type="component" value="Unassembled WGS sequence"/>
</dbReference>
<reference evidence="2 3" key="1">
    <citation type="submission" date="2014-04" db="EMBL/GenBank/DDBJ databases">
        <title>Evolutionary Origins and Diversification of the Mycorrhizal Mutualists.</title>
        <authorList>
            <consortium name="DOE Joint Genome Institute"/>
            <consortium name="Mycorrhizal Genomics Consortium"/>
            <person name="Kohler A."/>
            <person name="Kuo A."/>
            <person name="Nagy L.G."/>
            <person name="Floudas D."/>
            <person name="Copeland A."/>
            <person name="Barry K.W."/>
            <person name="Cichocki N."/>
            <person name="Veneault-Fourrey C."/>
            <person name="LaButti K."/>
            <person name="Lindquist E.A."/>
            <person name="Lipzen A."/>
            <person name="Lundell T."/>
            <person name="Morin E."/>
            <person name="Murat C."/>
            <person name="Riley R."/>
            <person name="Ohm R."/>
            <person name="Sun H."/>
            <person name="Tunlid A."/>
            <person name="Henrissat B."/>
            <person name="Grigoriev I.V."/>
            <person name="Hibbett D.S."/>
            <person name="Martin F."/>
        </authorList>
    </citation>
    <scope>NUCLEOTIDE SEQUENCE [LARGE SCALE GENOMIC DNA]</scope>
    <source>
        <strain evidence="2 3">FD-317 M1</strain>
    </source>
</reference>
<feature type="compositionally biased region" description="Acidic residues" evidence="1">
    <location>
        <begin position="44"/>
        <end position="54"/>
    </location>
</feature>
<protein>
    <recommendedName>
        <fullName evidence="4">Alpha-type protein kinase domain-containing protein</fullName>
    </recommendedName>
</protein>
<evidence type="ECO:0000313" key="2">
    <source>
        <dbReference type="EMBL" id="KIK53244.1"/>
    </source>
</evidence>
<gene>
    <name evidence="2" type="ORF">GYMLUDRAFT_250506</name>
</gene>
<dbReference type="EMBL" id="KN834831">
    <property type="protein sequence ID" value="KIK53244.1"/>
    <property type="molecule type" value="Genomic_DNA"/>
</dbReference>
<sequence>MTLTTTESSGARDHGQQGIHSFESDHVCGPVCEEMGLAGQDVQGLEDESEEEEDPPIHSKQGPKKTQGSDPAHYATDSTGNKK</sequence>
<organism evidence="2 3">
    <name type="scientific">Collybiopsis luxurians FD-317 M1</name>
    <dbReference type="NCBI Taxonomy" id="944289"/>
    <lineage>
        <taxon>Eukaryota</taxon>
        <taxon>Fungi</taxon>
        <taxon>Dikarya</taxon>
        <taxon>Basidiomycota</taxon>
        <taxon>Agaricomycotina</taxon>
        <taxon>Agaricomycetes</taxon>
        <taxon>Agaricomycetidae</taxon>
        <taxon>Agaricales</taxon>
        <taxon>Marasmiineae</taxon>
        <taxon>Omphalotaceae</taxon>
        <taxon>Collybiopsis</taxon>
        <taxon>Collybiopsis luxurians</taxon>
    </lineage>
</organism>
<proteinExistence type="predicted"/>
<accession>A0A0D0BUH8</accession>
<keyword evidence="3" id="KW-1185">Reference proteome</keyword>
<feature type="region of interest" description="Disordered" evidence="1">
    <location>
        <begin position="1"/>
        <end position="83"/>
    </location>
</feature>
<dbReference type="Gene3D" id="3.20.200.10">
    <property type="entry name" value="MHCK/EF2 kinase"/>
    <property type="match status" value="1"/>
</dbReference>
<dbReference type="HOGENOM" id="CLU_193949_0_0_1"/>
<evidence type="ECO:0000313" key="3">
    <source>
        <dbReference type="Proteomes" id="UP000053593"/>
    </source>
</evidence>